<feature type="non-terminal residue" evidence="1">
    <location>
        <position position="42"/>
    </location>
</feature>
<dbReference type="EMBL" id="JAEDAM010000047">
    <property type="protein sequence ID" value="MBS8122155.1"/>
    <property type="molecule type" value="Genomic_DNA"/>
</dbReference>
<name>A0ABS5QLS3_9BACT</name>
<dbReference type="Proteomes" id="UP000680365">
    <property type="component" value="Unassembled WGS sequence"/>
</dbReference>
<gene>
    <name evidence="1" type="ORF">VAMP_141n3</name>
</gene>
<reference evidence="1 2" key="1">
    <citation type="journal article" date="2021" name="Nat. Commun.">
        <title>Reductive evolution and unique predatory mode in the CPR bacterium Vampirococcus lugosii.</title>
        <authorList>
            <person name="Moreira D."/>
            <person name="Zivanovic Y."/>
            <person name="Lopez-Archilla A.I."/>
            <person name="Iniesto M."/>
            <person name="Lopez-Garcia P."/>
        </authorList>
    </citation>
    <scope>NUCLEOTIDE SEQUENCE [LARGE SCALE GENOMIC DNA]</scope>
    <source>
        <strain evidence="1">Chiprana</strain>
    </source>
</reference>
<accession>A0ABS5QLS3</accession>
<protein>
    <submittedName>
        <fullName evidence="1">Uncharacterized protein</fullName>
    </submittedName>
</protein>
<evidence type="ECO:0000313" key="1">
    <source>
        <dbReference type="EMBL" id="MBS8122155.1"/>
    </source>
</evidence>
<keyword evidence="2" id="KW-1185">Reference proteome</keyword>
<sequence>MNNIKLTDLKSNSVDDYVFEDELQEDSIEDELQEDSIEDELQ</sequence>
<proteinExistence type="predicted"/>
<evidence type="ECO:0000313" key="2">
    <source>
        <dbReference type="Proteomes" id="UP000680365"/>
    </source>
</evidence>
<organism evidence="1 2">
    <name type="scientific">Candidatus Vampirococcus lugosii</name>
    <dbReference type="NCBI Taxonomy" id="2789015"/>
    <lineage>
        <taxon>Bacteria</taxon>
        <taxon>Candidatus Absconditibacteriota</taxon>
        <taxon>Vampirococcus</taxon>
    </lineage>
</organism>
<comment type="caution">
    <text evidence="1">The sequence shown here is derived from an EMBL/GenBank/DDBJ whole genome shotgun (WGS) entry which is preliminary data.</text>
</comment>